<reference evidence="2 3" key="1">
    <citation type="submission" date="2024-07" db="EMBL/GenBank/DDBJ databases">
        <title>Chromosome-level genome assembly of the water stick insect Ranatra chinensis (Heteroptera: Nepidae).</title>
        <authorList>
            <person name="Liu X."/>
        </authorList>
    </citation>
    <scope>NUCLEOTIDE SEQUENCE [LARGE SCALE GENOMIC DNA]</scope>
    <source>
        <strain evidence="2">Cailab_2021Rc</strain>
        <tissue evidence="2">Muscle</tissue>
    </source>
</reference>
<dbReference type="Proteomes" id="UP001558652">
    <property type="component" value="Unassembled WGS sequence"/>
</dbReference>
<evidence type="ECO:0000313" key="3">
    <source>
        <dbReference type="Proteomes" id="UP001558652"/>
    </source>
</evidence>
<keyword evidence="3" id="KW-1185">Reference proteome</keyword>
<dbReference type="PANTHER" id="PTHR31996:SF2">
    <property type="entry name" value="COILED-COIL DOMAIN-CONTAINING PROTEIN 115"/>
    <property type="match status" value="1"/>
</dbReference>
<evidence type="ECO:0000256" key="1">
    <source>
        <dbReference type="ARBA" id="ARBA00093634"/>
    </source>
</evidence>
<dbReference type="Gene3D" id="1.10.287.3240">
    <property type="match status" value="1"/>
</dbReference>
<dbReference type="PANTHER" id="PTHR31996">
    <property type="entry name" value="COILED-COIL DOMAIN-CONTAINING PROTEIN 115"/>
    <property type="match status" value="1"/>
</dbReference>
<dbReference type="EMBL" id="JBFDAA010000003">
    <property type="protein sequence ID" value="KAL1138643.1"/>
    <property type="molecule type" value="Genomic_DNA"/>
</dbReference>
<sequence length="189" mass="21411">MESVCSELDELSVHMLYLMKEYIDCKVDIEDLVKSGSLHLAKSRYIMGNKSVSALQLPTEDRGEICAQTTLLTSKDKSGSMENITLELKRLSFGDSLLDKTSEGLKSRSKDKDQSPDCGESKKIQDPLKWFGVLVPQNLRHAQSCFNRAIDLVVQCVNIQLEMDSTKKKYEKYLKKKKLILAKKDNNDS</sequence>
<proteinExistence type="predicted"/>
<dbReference type="InterPro" id="IPR040357">
    <property type="entry name" value="Vma22/CCDC115"/>
</dbReference>
<evidence type="ECO:0000313" key="2">
    <source>
        <dbReference type="EMBL" id="KAL1138643.1"/>
    </source>
</evidence>
<dbReference type="AlphaFoldDB" id="A0ABD0Z8S4"/>
<organism evidence="2 3">
    <name type="scientific">Ranatra chinensis</name>
    <dbReference type="NCBI Taxonomy" id="642074"/>
    <lineage>
        <taxon>Eukaryota</taxon>
        <taxon>Metazoa</taxon>
        <taxon>Ecdysozoa</taxon>
        <taxon>Arthropoda</taxon>
        <taxon>Hexapoda</taxon>
        <taxon>Insecta</taxon>
        <taxon>Pterygota</taxon>
        <taxon>Neoptera</taxon>
        <taxon>Paraneoptera</taxon>
        <taxon>Hemiptera</taxon>
        <taxon>Heteroptera</taxon>
        <taxon>Panheteroptera</taxon>
        <taxon>Nepomorpha</taxon>
        <taxon>Nepidae</taxon>
        <taxon>Ranatrinae</taxon>
        <taxon>Ranatra</taxon>
    </lineage>
</organism>
<dbReference type="Pfam" id="PF21730">
    <property type="entry name" value="Vma22_CCDC115"/>
    <property type="match status" value="1"/>
</dbReference>
<gene>
    <name evidence="2" type="ORF">AAG570_008705</name>
</gene>
<name>A0ABD0Z8S4_9HEMI</name>
<accession>A0ABD0Z8S4</accession>
<comment type="caution">
    <text evidence="2">The sequence shown here is derived from an EMBL/GenBank/DDBJ whole genome shotgun (WGS) entry which is preliminary data.</text>
</comment>
<protein>
    <recommendedName>
        <fullName evidence="1">Vacuolar ATPase assembly protein VMA22</fullName>
    </recommendedName>
</protein>